<reference evidence="2 3" key="1">
    <citation type="submission" date="2018-10" db="EMBL/GenBank/DDBJ databases">
        <title>Genomic Encyclopedia of Archaeal and Bacterial Type Strains, Phase II (KMG-II): from individual species to whole genera.</title>
        <authorList>
            <person name="Goeker M."/>
        </authorList>
    </citation>
    <scope>NUCLEOTIDE SEQUENCE [LARGE SCALE GENOMIC DNA]</scope>
    <source>
        <strain evidence="2 3">ATCC 29870</strain>
    </source>
</reference>
<dbReference type="EMBL" id="REFI01000005">
    <property type="protein sequence ID" value="RMA79105.1"/>
    <property type="molecule type" value="Genomic_DNA"/>
</dbReference>
<comment type="caution">
    <text evidence="2">The sequence shown here is derived from an EMBL/GenBank/DDBJ whole genome shotgun (WGS) entry which is preliminary data.</text>
</comment>
<sequence length="158" mass="18441">MENKEKKNKDKAKEIEEKINKLFDKIGVDPQKMNEDEIEGLLNDFKPDALDSIFKEAEEQFMKSIEIVIQSMKQDGWSDEQIRNYYKDLVNNANKVRDLLPPNFVNDERMQQEFADKLFDAVEEILGNKKSKKSSKSFTSEPFKNNPENDEEDSGILN</sequence>
<gene>
    <name evidence="2" type="ORF">JN00_0156</name>
</gene>
<evidence type="ECO:0000313" key="2">
    <source>
        <dbReference type="EMBL" id="RMA79105.1"/>
    </source>
</evidence>
<feature type="compositionally biased region" description="Acidic residues" evidence="1">
    <location>
        <begin position="148"/>
        <end position="158"/>
    </location>
</feature>
<evidence type="ECO:0000313" key="3">
    <source>
        <dbReference type="Proteomes" id="UP000267246"/>
    </source>
</evidence>
<dbReference type="RefSeq" id="WP_121940644.1">
    <property type="nucleotide sequence ID" value="NZ_CP137846.1"/>
</dbReference>
<feature type="region of interest" description="Disordered" evidence="1">
    <location>
        <begin position="128"/>
        <end position="158"/>
    </location>
</feature>
<protein>
    <submittedName>
        <fullName evidence="2">Uncharacterized protein</fullName>
    </submittedName>
</protein>
<dbReference type="AlphaFoldDB" id="A0A3M0A9P5"/>
<keyword evidence="3" id="KW-1185">Reference proteome</keyword>
<dbReference type="Proteomes" id="UP000267246">
    <property type="component" value="Unassembled WGS sequence"/>
</dbReference>
<proteinExistence type="predicted"/>
<accession>A0A3M0A9P5</accession>
<organism evidence="2 3">
    <name type="scientific">Metamycoplasma subdolum</name>
    <dbReference type="NCBI Taxonomy" id="92407"/>
    <lineage>
        <taxon>Bacteria</taxon>
        <taxon>Bacillati</taxon>
        <taxon>Mycoplasmatota</taxon>
        <taxon>Mycoplasmoidales</taxon>
        <taxon>Metamycoplasmataceae</taxon>
        <taxon>Metamycoplasma</taxon>
    </lineage>
</organism>
<name>A0A3M0A9P5_9BACT</name>
<evidence type="ECO:0000256" key="1">
    <source>
        <dbReference type="SAM" id="MobiDB-lite"/>
    </source>
</evidence>